<keyword evidence="1" id="KW-0175">Coiled coil</keyword>
<dbReference type="SUPFAM" id="SSF53098">
    <property type="entry name" value="Ribonuclease H-like"/>
    <property type="match status" value="1"/>
</dbReference>
<dbReference type="InterPro" id="IPR012337">
    <property type="entry name" value="RNaseH-like_sf"/>
</dbReference>
<protein>
    <recommendedName>
        <fullName evidence="2">DUF5641 domain-containing protein</fullName>
    </recommendedName>
</protein>
<evidence type="ECO:0000313" key="3">
    <source>
        <dbReference type="EMBL" id="PFX13531.1"/>
    </source>
</evidence>
<sequence length="1379" mass="158571">MITCGYSELVGGPRGCSGSDPTNALCEAIEVRRRSIKGHLKFYDYFDSTLKTEADLLARAVVEVTVKNDKTGPSGVDKQKKKDVLWIEIKKRKRNAKTKLTKLRHELEKLCLRDSELTDIESVIEQLWAALEDVQEILEELTAFYVEFEEEVAKKEAFEESETIEREVQKTIEAGQNAIKVRASKTENMNWPLSENTADRYEQSTREDQLNESHGSHDVRNRYLKPLTVPTFNGDKRKFEDFWALFTSLVDESTEPVHLKMARLRPCLIGNALEAIRGLGITAPEYEEAKEILKTKYRGTHRLLRAYLDQLEQAPLIRSNDILALEEFADLVRTTVVKLQTEGRDGKLGGPLARLGPLGWSCIDAPDESETARTRSHVIRSLFTREPIWSERKESCCDVDNSLKRFWEIEKSDTDCDDRLVLTEEQRLALSKVKDSLKYKNGRYRVAVPWKENKLDLPDTKPMALSRLRSTERNLKNSRVFEEYQATNQAYVGKGYLRKVPSNEQLPANVWYLPHFPVVRMDKSTTKVRILFDCAAKCNGTSLNDMIHPGPKLLQDFFKVLVRFRRNPVGIACDIKEMYLRIEIEEEDRSHYRLLWRDLDPNREPDVFEFNRAVFGKNSAPMESQFVTQENARRNQDRYPLAAETVLKSTYMDDSTDSVENDDKGVEIYRQLKALWGVAGMKARKWISNSPKVIEAIPSEERATEIVINSGQDPITKTLGILWNSTEDVFTATASPVSPEFQTAKRNVLHKVATIFDPLGFVCPYVIVAKILLQELWMRALEVPMQSVTFHSDSTDVLWWIRGHGKDFRPFVTNRIGKIQMFTVPSQWQHVSTSTKENPADLCTRGVTPSELAKCSLWWSGPDWLTDDFSKWSKTKVPDRPSEMPEMRNSKRKEDMNAYATLMTCNLQKGTASKQSCTLKEWRLDPKRFFNWTRLVRVHARVRRVLQNMRNRDNRNETMELLPEELKDAEGEIVRLAQRNAFCDEYTALSSGKPIPKKSQLIKLNPCIDDEGVIRSDGRLKFAGFLPCDTRFPIILPRGHWVTKLIVKHYHERGNHAVGLNFTLFQLSKRFWIIAAREEIHQRDRECNECKRERNKPACQIMAPLPQMRLHFSFRPFAQTAVDFVGPFYTVQGRGKPQQKSRRGVLKEVTSDRGTNFVGAVSVLKKLVRQLDRKHLQTKTVELGGTWRFKPPAAPHFGGTHEIMVKAAKKATYAVVGERDVNDEELITVFARVESLLNSRPLTYQGSDPRDDVPLTPNHFLHGQMGRQFATEAVETTTLHPRQRWRKVQDITSRVWRRWLKEVVPAPNSRPKWTSECRDLKVEDVVLVIQPDTPRGRWPLGWIVEVYPGRDGHTLVAKVTCGVKTVMRPINKLVPLLIA</sequence>
<accession>A0A2B4R7B3</accession>
<proteinExistence type="predicted"/>
<gene>
    <name evidence="3" type="ORF">AWC38_SpisGene22375</name>
</gene>
<dbReference type="OrthoDB" id="5984319at2759"/>
<reference evidence="4" key="1">
    <citation type="journal article" date="2017" name="bioRxiv">
        <title>Comparative analysis of the genomes of Stylophora pistillata and Acropora digitifera provides evidence for extensive differences between species of corals.</title>
        <authorList>
            <person name="Voolstra C.R."/>
            <person name="Li Y."/>
            <person name="Liew Y.J."/>
            <person name="Baumgarten S."/>
            <person name="Zoccola D."/>
            <person name="Flot J.-F."/>
            <person name="Tambutte S."/>
            <person name="Allemand D."/>
            <person name="Aranda M."/>
        </authorList>
    </citation>
    <scope>NUCLEOTIDE SEQUENCE [LARGE SCALE GENOMIC DNA]</scope>
</reference>
<dbReference type="Pfam" id="PF05380">
    <property type="entry name" value="Peptidase_A17"/>
    <property type="match status" value="1"/>
</dbReference>
<feature type="coiled-coil region" evidence="1">
    <location>
        <begin position="93"/>
        <end position="151"/>
    </location>
</feature>
<dbReference type="InterPro" id="IPR008042">
    <property type="entry name" value="Retrotrans_Pao"/>
</dbReference>
<evidence type="ECO:0000259" key="2">
    <source>
        <dbReference type="Pfam" id="PF18701"/>
    </source>
</evidence>
<dbReference type="Pfam" id="PF03564">
    <property type="entry name" value="DUF1759"/>
    <property type="match status" value="1"/>
</dbReference>
<evidence type="ECO:0000256" key="1">
    <source>
        <dbReference type="SAM" id="Coils"/>
    </source>
</evidence>
<dbReference type="PANTHER" id="PTHR47331:SF1">
    <property type="entry name" value="GAG-LIKE PROTEIN"/>
    <property type="match status" value="1"/>
</dbReference>
<dbReference type="SUPFAM" id="SSF56672">
    <property type="entry name" value="DNA/RNA polymerases"/>
    <property type="match status" value="1"/>
</dbReference>
<dbReference type="EMBL" id="LSMT01000954">
    <property type="protein sequence ID" value="PFX13531.1"/>
    <property type="molecule type" value="Genomic_DNA"/>
</dbReference>
<dbReference type="GO" id="GO:0006259">
    <property type="term" value="P:DNA metabolic process"/>
    <property type="evidence" value="ECO:0007669"/>
    <property type="project" value="UniProtKB-ARBA"/>
</dbReference>
<evidence type="ECO:0000313" key="4">
    <source>
        <dbReference type="Proteomes" id="UP000225706"/>
    </source>
</evidence>
<dbReference type="InterPro" id="IPR036397">
    <property type="entry name" value="RNaseH_sf"/>
</dbReference>
<dbReference type="STRING" id="50429.A0A2B4R7B3"/>
<dbReference type="Gene3D" id="3.30.420.10">
    <property type="entry name" value="Ribonuclease H-like superfamily/Ribonuclease H"/>
    <property type="match status" value="1"/>
</dbReference>
<name>A0A2B4R7B3_STYPI</name>
<dbReference type="PANTHER" id="PTHR47331">
    <property type="entry name" value="PHD-TYPE DOMAIN-CONTAINING PROTEIN"/>
    <property type="match status" value="1"/>
</dbReference>
<dbReference type="InterPro" id="IPR043502">
    <property type="entry name" value="DNA/RNA_pol_sf"/>
</dbReference>
<feature type="domain" description="DUF5641" evidence="2">
    <location>
        <begin position="1283"/>
        <end position="1376"/>
    </location>
</feature>
<dbReference type="GO" id="GO:0003676">
    <property type="term" value="F:nucleic acid binding"/>
    <property type="evidence" value="ECO:0007669"/>
    <property type="project" value="InterPro"/>
</dbReference>
<comment type="caution">
    <text evidence="3">The sequence shown here is derived from an EMBL/GenBank/DDBJ whole genome shotgun (WGS) entry which is preliminary data.</text>
</comment>
<dbReference type="Pfam" id="PF18701">
    <property type="entry name" value="DUF5641"/>
    <property type="match status" value="1"/>
</dbReference>
<keyword evidence="4" id="KW-1185">Reference proteome</keyword>
<dbReference type="Proteomes" id="UP000225706">
    <property type="component" value="Unassembled WGS sequence"/>
</dbReference>
<dbReference type="InterPro" id="IPR040676">
    <property type="entry name" value="DUF5641"/>
</dbReference>
<organism evidence="3 4">
    <name type="scientific">Stylophora pistillata</name>
    <name type="common">Smooth cauliflower coral</name>
    <dbReference type="NCBI Taxonomy" id="50429"/>
    <lineage>
        <taxon>Eukaryota</taxon>
        <taxon>Metazoa</taxon>
        <taxon>Cnidaria</taxon>
        <taxon>Anthozoa</taxon>
        <taxon>Hexacorallia</taxon>
        <taxon>Scleractinia</taxon>
        <taxon>Astrocoeniina</taxon>
        <taxon>Pocilloporidae</taxon>
        <taxon>Stylophora</taxon>
    </lineage>
</organism>
<dbReference type="InterPro" id="IPR005312">
    <property type="entry name" value="DUF1759"/>
</dbReference>